<dbReference type="Gene3D" id="1.10.287.1490">
    <property type="match status" value="1"/>
</dbReference>
<dbReference type="Pfam" id="PF07647">
    <property type="entry name" value="SAM_2"/>
    <property type="match status" value="1"/>
</dbReference>
<dbReference type="Pfam" id="PF25986">
    <property type="entry name" value="Kazrin"/>
    <property type="match status" value="1"/>
</dbReference>
<evidence type="ECO:0000313" key="4">
    <source>
        <dbReference type="EMBL" id="KAJ8371228.1"/>
    </source>
</evidence>
<dbReference type="Gene3D" id="1.10.150.50">
    <property type="entry name" value="Transcription Factor, Ets-1"/>
    <property type="match status" value="3"/>
</dbReference>
<evidence type="ECO:0000313" key="5">
    <source>
        <dbReference type="Proteomes" id="UP001152622"/>
    </source>
</evidence>
<dbReference type="InterPro" id="IPR037614">
    <property type="entry name" value="Kazrin"/>
</dbReference>
<dbReference type="InterPro" id="IPR059089">
    <property type="entry name" value="Kazrin_N"/>
</dbReference>
<dbReference type="AlphaFoldDB" id="A0A9Q1G0M4"/>
<proteinExistence type="predicted"/>
<dbReference type="Pfam" id="PF00536">
    <property type="entry name" value="SAM_1"/>
    <property type="match status" value="2"/>
</dbReference>
<feature type="domain" description="SAM" evidence="3">
    <location>
        <begin position="406"/>
        <end position="462"/>
    </location>
</feature>
<dbReference type="InterPro" id="IPR037615">
    <property type="entry name" value="Kazrin_SAM_rpt_2"/>
</dbReference>
<feature type="region of interest" description="Disordered" evidence="2">
    <location>
        <begin position="633"/>
        <end position="653"/>
    </location>
</feature>
<feature type="domain" description="SAM" evidence="3">
    <location>
        <begin position="320"/>
        <end position="385"/>
    </location>
</feature>
<dbReference type="InterPro" id="IPR001660">
    <property type="entry name" value="SAM"/>
</dbReference>
<dbReference type="OrthoDB" id="6430345at2759"/>
<keyword evidence="1" id="KW-0175">Coiled coil</keyword>
<sequence>MKGRLFIRRRLPEPGSCVRFYKRVIDVISCARADRKRLKAEKADLVNQMQQLYATLESREEQLRDFIRNYEQHRKESEDAVKVLAKEKDQLEREKWDLRRQTKEATEHAGALRSQLDLKENRIKELEAELAMAKQSLATLTKDVPKRHSLAMPTEAVVNGNQEWVMQADLPLTAAIRQSQQTLYHGHTPHPADRQAAVRVSPCHSRQPSIISDASAVEGDRSSTPSDINSPRHRTHSLCNSLEDLEDQKRKKKKEKMGLGSLSRVFARGKQRKSLDPGLFDDSDSLSSATRLSLSLSDGEDQLDRLQQVELARSMPMSLWKAGTVQAWLEVIMAMPMYIRACSENVKSGKVLLGMTDEDLEMGLGVSSSMHRRKLRLAIEDYRDAEGGRGLSKAADMDHHWVAKAWLTDVGLPQYSQAFQNHLVDGRMLNSLTRRDLERFLNVNKKFHQISLLLGIELLHTLGFDKEALQACRTQSEHQNLDPLVWTNHRVIKWVRDIDLKEFADSLQNSGVHGAVMVLDPSFNTDAMATALGIPSNKHMIRRHLCEEMKALISSSRTSLQQDFERLGTPTLLRQSSLGRLPSSTPRHPEEEGSLRRRAIKPPLGFSPKIHGGRDLSFHGSCGSLPREIRDEATPRVESSPMHGYSGIEVTNV</sequence>
<dbReference type="FunFam" id="1.10.150.50:FF:000048">
    <property type="entry name" value="kazrin isoform X1"/>
    <property type="match status" value="1"/>
</dbReference>
<reference evidence="4" key="1">
    <citation type="journal article" date="2023" name="Science">
        <title>Genome structures resolve the early diversification of teleost fishes.</title>
        <authorList>
            <person name="Parey E."/>
            <person name="Louis A."/>
            <person name="Montfort J."/>
            <person name="Bouchez O."/>
            <person name="Roques C."/>
            <person name="Iampietro C."/>
            <person name="Lluch J."/>
            <person name="Castinel A."/>
            <person name="Donnadieu C."/>
            <person name="Desvignes T."/>
            <person name="Floi Bucao C."/>
            <person name="Jouanno E."/>
            <person name="Wen M."/>
            <person name="Mejri S."/>
            <person name="Dirks R."/>
            <person name="Jansen H."/>
            <person name="Henkel C."/>
            <person name="Chen W.J."/>
            <person name="Zahm M."/>
            <person name="Cabau C."/>
            <person name="Klopp C."/>
            <person name="Thompson A.W."/>
            <person name="Robinson-Rechavi M."/>
            <person name="Braasch I."/>
            <person name="Lecointre G."/>
            <person name="Bobe J."/>
            <person name="Postlethwait J.H."/>
            <person name="Berthelot C."/>
            <person name="Roest Crollius H."/>
            <person name="Guiguen Y."/>
        </authorList>
    </citation>
    <scope>NUCLEOTIDE SEQUENCE</scope>
    <source>
        <strain evidence="4">WJC10195</strain>
    </source>
</reference>
<evidence type="ECO:0000256" key="2">
    <source>
        <dbReference type="SAM" id="MobiDB-lite"/>
    </source>
</evidence>
<comment type="caution">
    <text evidence="4">The sequence shown here is derived from an EMBL/GenBank/DDBJ whole genome shotgun (WGS) entry which is preliminary data.</text>
</comment>
<dbReference type="PROSITE" id="PS50105">
    <property type="entry name" value="SAM_DOMAIN"/>
    <property type="match status" value="2"/>
</dbReference>
<dbReference type="Proteomes" id="UP001152622">
    <property type="component" value="Chromosome 3"/>
</dbReference>
<dbReference type="InterPro" id="IPR037616">
    <property type="entry name" value="Kazrin_SAM_rpt_3"/>
</dbReference>
<dbReference type="SMART" id="SM00454">
    <property type="entry name" value="SAM"/>
    <property type="match status" value="3"/>
</dbReference>
<feature type="coiled-coil region" evidence="1">
    <location>
        <begin position="28"/>
        <end position="143"/>
    </location>
</feature>
<dbReference type="SUPFAM" id="SSF47769">
    <property type="entry name" value="SAM/Pointed domain"/>
    <property type="match status" value="3"/>
</dbReference>
<dbReference type="PANTHER" id="PTHR12776:SF1">
    <property type="entry name" value="KAZRIN"/>
    <property type="match status" value="1"/>
</dbReference>
<feature type="region of interest" description="Disordered" evidence="2">
    <location>
        <begin position="571"/>
        <end position="612"/>
    </location>
</feature>
<feature type="compositionally biased region" description="Polar residues" evidence="2">
    <location>
        <begin position="572"/>
        <end position="586"/>
    </location>
</feature>
<dbReference type="InterPro" id="IPR013761">
    <property type="entry name" value="SAM/pointed_sf"/>
</dbReference>
<dbReference type="CDD" id="cd09567">
    <property type="entry name" value="SAM_kazrin_repeat2"/>
    <property type="match status" value="1"/>
</dbReference>
<dbReference type="PANTHER" id="PTHR12776">
    <property type="entry name" value="KAZRIN-RELATED"/>
    <property type="match status" value="1"/>
</dbReference>
<evidence type="ECO:0000256" key="1">
    <source>
        <dbReference type="SAM" id="Coils"/>
    </source>
</evidence>
<feature type="region of interest" description="Disordered" evidence="2">
    <location>
        <begin position="182"/>
        <end position="235"/>
    </location>
</feature>
<accession>A0A9Q1G0M4</accession>
<protein>
    <recommendedName>
        <fullName evidence="3">SAM domain-containing protein</fullName>
    </recommendedName>
</protein>
<keyword evidence="5" id="KW-1185">Reference proteome</keyword>
<dbReference type="EMBL" id="JAINUF010000003">
    <property type="protein sequence ID" value="KAJ8371228.1"/>
    <property type="molecule type" value="Genomic_DNA"/>
</dbReference>
<gene>
    <name evidence="4" type="ORF">SKAU_G00112560</name>
</gene>
<evidence type="ECO:0000259" key="3">
    <source>
        <dbReference type="PROSITE" id="PS50105"/>
    </source>
</evidence>
<organism evidence="4 5">
    <name type="scientific">Synaphobranchus kaupii</name>
    <name type="common">Kaup's arrowtooth eel</name>
    <dbReference type="NCBI Taxonomy" id="118154"/>
    <lineage>
        <taxon>Eukaryota</taxon>
        <taxon>Metazoa</taxon>
        <taxon>Chordata</taxon>
        <taxon>Craniata</taxon>
        <taxon>Vertebrata</taxon>
        <taxon>Euteleostomi</taxon>
        <taxon>Actinopterygii</taxon>
        <taxon>Neopterygii</taxon>
        <taxon>Teleostei</taxon>
        <taxon>Anguilliformes</taxon>
        <taxon>Synaphobranchidae</taxon>
        <taxon>Synaphobranchus</taxon>
    </lineage>
</organism>
<dbReference type="CDD" id="cd09570">
    <property type="entry name" value="SAM_kazrin_repeat3"/>
    <property type="match status" value="1"/>
</dbReference>
<name>A0A9Q1G0M4_SYNKA</name>